<feature type="transmembrane region" description="Helical" evidence="7">
    <location>
        <begin position="38"/>
        <end position="59"/>
    </location>
</feature>
<keyword evidence="2" id="KW-0813">Transport</keyword>
<keyword evidence="5 7" id="KW-1133">Transmembrane helix</keyword>
<evidence type="ECO:0000256" key="2">
    <source>
        <dbReference type="ARBA" id="ARBA00022448"/>
    </source>
</evidence>
<evidence type="ECO:0000256" key="3">
    <source>
        <dbReference type="ARBA" id="ARBA00022475"/>
    </source>
</evidence>
<dbReference type="InterPro" id="IPR051327">
    <property type="entry name" value="MATE_MepA_subfamily"/>
</dbReference>
<feature type="transmembrane region" description="Helical" evidence="7">
    <location>
        <begin position="442"/>
        <end position="463"/>
    </location>
</feature>
<comment type="caution">
    <text evidence="8">The sequence shown here is derived from an EMBL/GenBank/DDBJ whole genome shotgun (WGS) entry which is preliminary data.</text>
</comment>
<dbReference type="GO" id="GO:0042910">
    <property type="term" value="F:xenobiotic transmembrane transporter activity"/>
    <property type="evidence" value="ECO:0007669"/>
    <property type="project" value="InterPro"/>
</dbReference>
<dbReference type="RefSeq" id="WP_116415211.1">
    <property type="nucleotide sequence ID" value="NZ_NBWZ01000001.1"/>
</dbReference>
<feature type="transmembrane region" description="Helical" evidence="7">
    <location>
        <begin position="124"/>
        <end position="151"/>
    </location>
</feature>
<evidence type="ECO:0000256" key="1">
    <source>
        <dbReference type="ARBA" id="ARBA00004651"/>
    </source>
</evidence>
<keyword evidence="9" id="KW-1185">Reference proteome</keyword>
<evidence type="ECO:0000256" key="7">
    <source>
        <dbReference type="SAM" id="Phobius"/>
    </source>
</evidence>
<protein>
    <submittedName>
        <fullName evidence="8">MATE family efflux transporter</fullName>
    </submittedName>
</protein>
<feature type="transmembrane region" description="Helical" evidence="7">
    <location>
        <begin position="274"/>
        <end position="294"/>
    </location>
</feature>
<evidence type="ECO:0000256" key="5">
    <source>
        <dbReference type="ARBA" id="ARBA00022989"/>
    </source>
</evidence>
<evidence type="ECO:0000313" key="9">
    <source>
        <dbReference type="Proteomes" id="UP000256486"/>
    </source>
</evidence>
<feature type="transmembrane region" description="Helical" evidence="7">
    <location>
        <begin position="71"/>
        <end position="95"/>
    </location>
</feature>
<keyword evidence="4 7" id="KW-0812">Transmembrane</keyword>
<feature type="transmembrane region" description="Helical" evidence="7">
    <location>
        <begin position="163"/>
        <end position="182"/>
    </location>
</feature>
<name>A0A3E0VIN4_9MICO</name>
<reference evidence="8 9" key="1">
    <citation type="submission" date="2017-04" db="EMBL/GenBank/DDBJ databases">
        <title>Comparative genome analysis of Subtercola boreus.</title>
        <authorList>
            <person name="Cho Y.-J."/>
            <person name="Cho A."/>
            <person name="Kim O.-S."/>
            <person name="Lee J.-I."/>
        </authorList>
    </citation>
    <scope>NUCLEOTIDE SEQUENCE [LARGE SCALE GENOMIC DNA]</scope>
    <source>
        <strain evidence="8 9">K300</strain>
    </source>
</reference>
<dbReference type="Pfam" id="PF01554">
    <property type="entry name" value="MatE"/>
    <property type="match status" value="2"/>
</dbReference>
<organism evidence="8 9">
    <name type="scientific">Subtercola boreus</name>
    <dbReference type="NCBI Taxonomy" id="120213"/>
    <lineage>
        <taxon>Bacteria</taxon>
        <taxon>Bacillati</taxon>
        <taxon>Actinomycetota</taxon>
        <taxon>Actinomycetes</taxon>
        <taxon>Micrococcales</taxon>
        <taxon>Microbacteriaceae</taxon>
        <taxon>Subtercola</taxon>
    </lineage>
</organism>
<dbReference type="InterPro" id="IPR048279">
    <property type="entry name" value="MdtK-like"/>
</dbReference>
<dbReference type="GO" id="GO:0005886">
    <property type="term" value="C:plasma membrane"/>
    <property type="evidence" value="ECO:0007669"/>
    <property type="project" value="UniProtKB-SubCell"/>
</dbReference>
<dbReference type="AlphaFoldDB" id="A0A3E0VIN4"/>
<dbReference type="InterPro" id="IPR002528">
    <property type="entry name" value="MATE_fam"/>
</dbReference>
<gene>
    <name evidence="8" type="ORF">B7R54_11795</name>
</gene>
<dbReference type="Proteomes" id="UP000256486">
    <property type="component" value="Unassembled WGS sequence"/>
</dbReference>
<keyword evidence="6 7" id="KW-0472">Membrane</keyword>
<dbReference type="PIRSF" id="PIRSF006603">
    <property type="entry name" value="DinF"/>
    <property type="match status" value="1"/>
</dbReference>
<dbReference type="PANTHER" id="PTHR43823">
    <property type="entry name" value="SPORULATION PROTEIN YKVU"/>
    <property type="match status" value="1"/>
</dbReference>
<feature type="transmembrane region" description="Helical" evidence="7">
    <location>
        <begin position="222"/>
        <end position="242"/>
    </location>
</feature>
<evidence type="ECO:0000313" key="8">
    <source>
        <dbReference type="EMBL" id="RFA09812.1"/>
    </source>
</evidence>
<dbReference type="OrthoDB" id="3238556at2"/>
<evidence type="ECO:0000256" key="6">
    <source>
        <dbReference type="ARBA" id="ARBA00023136"/>
    </source>
</evidence>
<feature type="transmembrane region" description="Helical" evidence="7">
    <location>
        <begin position="377"/>
        <end position="403"/>
    </location>
</feature>
<feature type="transmembrane region" description="Helical" evidence="7">
    <location>
        <begin position="314"/>
        <end position="331"/>
    </location>
</feature>
<comment type="subcellular location">
    <subcellularLocation>
        <location evidence="1">Cell membrane</location>
        <topology evidence="1">Multi-pass membrane protein</topology>
    </subcellularLocation>
</comment>
<feature type="transmembrane region" description="Helical" evidence="7">
    <location>
        <begin position="194"/>
        <end position="216"/>
    </location>
</feature>
<sequence length="489" mass="50200">MSTSPSTPPSTPPVTLPPRVGAVGTNRWYLSAAPIVRALVHLCVPMAAAMIVGAVYNVVNAGFIGSLHDATLLAAITFGTPLLGLVMAVGGVFGVGGGALISRLFGAAETDSGQADQIKHVSSFALWGAIVTGAILGGLGLLLLGPLVSLLGADAAAVPATSAYVAVMLGFVPVLAAAFCLEQIVRAEGAARQVMIGLIASTIANVVFDVLFILVLHWGVGGAALAMGLSNLGVVVYFIVWLQRHSEHVSLAPRWFTLSPAVLKPVFGVGVGELLQSAFLIVTSLVLNNLAVAYGDSALAAMGVAVRIAQVPEFLVMGVTLGVLPLLAYSYGKGDRARLRSALRVSAVTVGGIVLLSAASVFVFRDQVFSAFVSDPSVLAIGVTILTAQLVAMIVNGFTGLLTSLFQATGRSVPAIVMSLAQGVLFIPIVLLGNLWFGLAGIIWSLTVSEGLVFLLGVVIWLASRRAIDRGLAAGSPERAEHVLESAAA</sequence>
<feature type="transmembrane region" description="Helical" evidence="7">
    <location>
        <begin position="415"/>
        <end position="436"/>
    </location>
</feature>
<feature type="transmembrane region" description="Helical" evidence="7">
    <location>
        <begin position="343"/>
        <end position="365"/>
    </location>
</feature>
<proteinExistence type="predicted"/>
<evidence type="ECO:0000256" key="4">
    <source>
        <dbReference type="ARBA" id="ARBA00022692"/>
    </source>
</evidence>
<keyword evidence="3" id="KW-1003">Cell membrane</keyword>
<dbReference type="GO" id="GO:0015297">
    <property type="term" value="F:antiporter activity"/>
    <property type="evidence" value="ECO:0007669"/>
    <property type="project" value="InterPro"/>
</dbReference>
<dbReference type="PANTHER" id="PTHR43823:SF3">
    <property type="entry name" value="MULTIDRUG EXPORT PROTEIN MEPA"/>
    <property type="match status" value="1"/>
</dbReference>
<accession>A0A3E0VIN4</accession>
<dbReference type="EMBL" id="NBWZ01000001">
    <property type="protein sequence ID" value="RFA09812.1"/>
    <property type="molecule type" value="Genomic_DNA"/>
</dbReference>